<dbReference type="PROSITE" id="PS50931">
    <property type="entry name" value="HTH_LYSR"/>
    <property type="match status" value="1"/>
</dbReference>
<dbReference type="SUPFAM" id="SSF53850">
    <property type="entry name" value="Periplasmic binding protein-like II"/>
    <property type="match status" value="1"/>
</dbReference>
<dbReference type="PANTHER" id="PTHR30537:SF3">
    <property type="entry name" value="TRANSCRIPTIONAL REGULATORY PROTEIN"/>
    <property type="match status" value="1"/>
</dbReference>
<dbReference type="InterPro" id="IPR000847">
    <property type="entry name" value="LysR_HTH_N"/>
</dbReference>
<dbReference type="Pfam" id="PF00126">
    <property type="entry name" value="HTH_1"/>
    <property type="match status" value="1"/>
</dbReference>
<evidence type="ECO:0000313" key="6">
    <source>
        <dbReference type="EMBL" id="MBS9478156.1"/>
    </source>
</evidence>
<dbReference type="EMBL" id="JAHCQH010000017">
    <property type="protein sequence ID" value="MBS9478156.1"/>
    <property type="molecule type" value="Genomic_DNA"/>
</dbReference>
<dbReference type="InterPro" id="IPR058163">
    <property type="entry name" value="LysR-type_TF_proteobact-type"/>
</dbReference>
<evidence type="ECO:0000256" key="3">
    <source>
        <dbReference type="ARBA" id="ARBA00023125"/>
    </source>
</evidence>
<comment type="caution">
    <text evidence="6">The sequence shown here is derived from an EMBL/GenBank/DDBJ whole genome shotgun (WGS) entry which is preliminary data.</text>
</comment>
<keyword evidence="7" id="KW-1185">Reference proteome</keyword>
<protein>
    <submittedName>
        <fullName evidence="6">LysR family transcriptional regulator</fullName>
    </submittedName>
</protein>
<dbReference type="Proteomes" id="UP001166585">
    <property type="component" value="Unassembled WGS sequence"/>
</dbReference>
<evidence type="ECO:0000256" key="4">
    <source>
        <dbReference type="ARBA" id="ARBA00023163"/>
    </source>
</evidence>
<dbReference type="PANTHER" id="PTHR30537">
    <property type="entry name" value="HTH-TYPE TRANSCRIPTIONAL REGULATOR"/>
    <property type="match status" value="1"/>
</dbReference>
<dbReference type="Gene3D" id="3.40.190.290">
    <property type="match status" value="1"/>
</dbReference>
<keyword evidence="3" id="KW-0238">DNA-binding</keyword>
<dbReference type="SUPFAM" id="SSF46785">
    <property type="entry name" value="Winged helix' DNA-binding domain"/>
    <property type="match status" value="1"/>
</dbReference>
<accession>A0ABS5RB59</accession>
<organism evidence="6 7">
    <name type="scientific">Ancylobacter radicis</name>
    <dbReference type="NCBI Taxonomy" id="2836179"/>
    <lineage>
        <taxon>Bacteria</taxon>
        <taxon>Pseudomonadati</taxon>
        <taxon>Pseudomonadota</taxon>
        <taxon>Alphaproteobacteria</taxon>
        <taxon>Hyphomicrobiales</taxon>
        <taxon>Xanthobacteraceae</taxon>
        <taxon>Ancylobacter</taxon>
    </lineage>
</organism>
<dbReference type="InterPro" id="IPR036390">
    <property type="entry name" value="WH_DNA-bd_sf"/>
</dbReference>
<reference evidence="6" key="1">
    <citation type="submission" date="2021-05" db="EMBL/GenBank/DDBJ databases">
        <authorList>
            <person name="Sun Q."/>
            <person name="Inoue M."/>
        </authorList>
    </citation>
    <scope>NUCLEOTIDE SEQUENCE</scope>
    <source>
        <strain evidence="6">VKM B-3255</strain>
    </source>
</reference>
<name>A0ABS5RB59_9HYPH</name>
<evidence type="ECO:0000259" key="5">
    <source>
        <dbReference type="PROSITE" id="PS50931"/>
    </source>
</evidence>
<dbReference type="Gene3D" id="1.10.10.10">
    <property type="entry name" value="Winged helix-like DNA-binding domain superfamily/Winged helix DNA-binding domain"/>
    <property type="match status" value="1"/>
</dbReference>
<dbReference type="InterPro" id="IPR036388">
    <property type="entry name" value="WH-like_DNA-bd_sf"/>
</dbReference>
<dbReference type="Pfam" id="PF03466">
    <property type="entry name" value="LysR_substrate"/>
    <property type="match status" value="1"/>
</dbReference>
<evidence type="ECO:0000256" key="2">
    <source>
        <dbReference type="ARBA" id="ARBA00023015"/>
    </source>
</evidence>
<feature type="domain" description="HTH lysR-type" evidence="5">
    <location>
        <begin position="1"/>
        <end position="59"/>
    </location>
</feature>
<dbReference type="RefSeq" id="WP_213755965.1">
    <property type="nucleotide sequence ID" value="NZ_JAHCQH010000017.1"/>
</dbReference>
<comment type="similarity">
    <text evidence="1">Belongs to the LysR transcriptional regulatory family.</text>
</comment>
<sequence length="308" mass="33199">MDNLAALRSLASAARQGSLSAAARLLKITQPAVSQHIAALERAYGVELVIRGRNGIQMTEAGDLVLCHAEDVLAGIARLDEAMSALKSSPDGRLAIACPLLIARSVIVPVLADLRRLHPNLRIDLKESDQIQAPAELGVDLALRACRLGPAEGTVRKLADIEQVLIAAPAYLDRVGRPQSAASVATLDYIQYKDDPDERSLPLADGNEMPITVAFAAQMPDLMLHAVRSNLGITSLPRFFVQSLLDTGEIEEVLPTRPIAAKALYLMRAPGTSSKSRRVAIFVERFVAELGVQRGFRLATGSQRHQPQ</sequence>
<keyword evidence="2" id="KW-0805">Transcription regulation</keyword>
<gene>
    <name evidence="6" type="ORF">KIP89_13660</name>
</gene>
<dbReference type="PRINTS" id="PR00039">
    <property type="entry name" value="HTHLYSR"/>
</dbReference>
<keyword evidence="4" id="KW-0804">Transcription</keyword>
<proteinExistence type="inferred from homology"/>
<evidence type="ECO:0000256" key="1">
    <source>
        <dbReference type="ARBA" id="ARBA00009437"/>
    </source>
</evidence>
<evidence type="ECO:0000313" key="7">
    <source>
        <dbReference type="Proteomes" id="UP001166585"/>
    </source>
</evidence>
<dbReference type="InterPro" id="IPR005119">
    <property type="entry name" value="LysR_subst-bd"/>
</dbReference>